<dbReference type="InterPro" id="IPR002933">
    <property type="entry name" value="Peptidase_M20"/>
</dbReference>
<evidence type="ECO:0000256" key="3">
    <source>
        <dbReference type="ARBA" id="ARBA00022670"/>
    </source>
</evidence>
<feature type="binding site" evidence="28">
    <location>
        <position position="131"/>
    </location>
    <ligand>
        <name>Zn(2+)</name>
        <dbReference type="ChEBI" id="CHEBI:29105"/>
        <label>1</label>
    </ligand>
</feature>
<comment type="catalytic activity">
    <reaction evidence="22">
        <text>N-(9Z-octadecenoyl)-L-leucine + H2O = L-leucine + (9Z)-octadecenoate</text>
        <dbReference type="Rhea" id="RHEA:51360"/>
        <dbReference type="ChEBI" id="CHEBI:15377"/>
        <dbReference type="ChEBI" id="CHEBI:30823"/>
        <dbReference type="ChEBI" id="CHEBI:57427"/>
        <dbReference type="ChEBI" id="CHEBI:134035"/>
    </reaction>
    <physiologicalReaction direction="left-to-right" evidence="22">
        <dbReference type="Rhea" id="RHEA:51361"/>
    </physiologicalReaction>
    <physiologicalReaction direction="right-to-left" evidence="22">
        <dbReference type="Rhea" id="RHEA:51362"/>
    </physiologicalReaction>
</comment>
<keyword evidence="32" id="KW-1185">Reference proteome</keyword>
<evidence type="ECO:0000256" key="2">
    <source>
        <dbReference type="ARBA" id="ARBA00006247"/>
    </source>
</evidence>
<feature type="active site" description="Proton acceptor" evidence="27">
    <location>
        <position position="197"/>
    </location>
</feature>
<evidence type="ECO:0000256" key="6">
    <source>
        <dbReference type="ARBA" id="ARBA00022833"/>
    </source>
</evidence>
<comment type="catalytic activity">
    <reaction evidence="16">
        <text>N-(9Z-octadecenoyl)-L-asparagine + H2O = L-asparagine + (9Z)-octadecenoate</text>
        <dbReference type="Rhea" id="RHEA:64136"/>
        <dbReference type="ChEBI" id="CHEBI:15377"/>
        <dbReference type="ChEBI" id="CHEBI:30823"/>
        <dbReference type="ChEBI" id="CHEBI:58048"/>
        <dbReference type="ChEBI" id="CHEBI:149730"/>
    </reaction>
    <physiologicalReaction direction="left-to-right" evidence="16">
        <dbReference type="Rhea" id="RHEA:64137"/>
    </physiologicalReaction>
</comment>
<sequence length="510" mass="56653">MAALCGRAVVCSLAGLLVLFVSVLLIRTYTWPERAVRQWHWKEPSGMELMEEEKEQLIEALKGAIRIPTVSFSEDKQNTTALAEFGKYIEKVFPNVFSSKLITHEVFGNYSHLFKVNGSDHTLQPYMLLAHLDVVPATPESWEVSPFSGVEQDGYIYGRGTLDDKSSLIGILQALEFLLKKGYKPCRSFYIGLGHDEEVFGHRGAKIMAEELKNRKVKLAFLVDEGLPVIDGIIPGLNCPVALIGITEKGSLTLKLTVNGSPGHSSFPPLESSIGILSAAVSRLEQNPMPNKFGEGPERAMFEHVASKFVFPLNIVMANLWAFSLVVSRFLAQSSSTNAMIRTTTALTIFQSGIKSNVVPPTATATVNFRIHPAQTVKEVLDIVRKTIQDERVELSVMNSFDPLPVSSHDVESVGYQILQHTIHSVFSGAPSAPAVCIGNTDSRYFVPLTNNIYRFNPVILKKEDLNRIHGLNERISKEALERLVQFYFQLIQNADIDKIPIPHRATHEL</sequence>
<dbReference type="GO" id="GO:0006508">
    <property type="term" value="P:proteolysis"/>
    <property type="evidence" value="ECO:0007669"/>
    <property type="project" value="UniProtKB-KW"/>
</dbReference>
<dbReference type="Gene3D" id="1.10.150.900">
    <property type="match status" value="1"/>
</dbReference>
<evidence type="ECO:0000256" key="16">
    <source>
        <dbReference type="ARBA" id="ARBA00048380"/>
    </source>
</evidence>
<evidence type="ECO:0000256" key="27">
    <source>
        <dbReference type="PIRSR" id="PIRSR036696-1"/>
    </source>
</evidence>
<comment type="pathway">
    <text evidence="7">Amino-acid metabolism.</text>
</comment>
<evidence type="ECO:0000256" key="12">
    <source>
        <dbReference type="ARBA" id="ARBA00047866"/>
    </source>
</evidence>
<dbReference type="GO" id="GO:0043604">
    <property type="term" value="P:amide biosynthetic process"/>
    <property type="evidence" value="ECO:0007669"/>
    <property type="project" value="UniProtKB-ARBA"/>
</dbReference>
<dbReference type="PANTHER" id="PTHR45962">
    <property type="entry name" value="N-FATTY-ACYL-AMINO ACID SYNTHASE/HYDROLASE PM20D1"/>
    <property type="match status" value="1"/>
</dbReference>
<accession>A0A8T2K208</accession>
<evidence type="ECO:0000256" key="7">
    <source>
        <dbReference type="ARBA" id="ARBA00034698"/>
    </source>
</evidence>
<evidence type="ECO:0000256" key="17">
    <source>
        <dbReference type="ARBA" id="ARBA00048402"/>
    </source>
</evidence>
<evidence type="ECO:0000256" key="22">
    <source>
        <dbReference type="ARBA" id="ARBA00048827"/>
    </source>
</evidence>
<evidence type="ECO:0000313" key="31">
    <source>
        <dbReference type="EMBL" id="KAG8451389.1"/>
    </source>
</evidence>
<comment type="catalytic activity">
    <reaction evidence="25">
        <text>N-(5Z,8Z,11Z,14Z-eicosatetraenoyl)-L-serine + H2O = (5Z,8Z,11Z,14Z)-eicosatetraenoate + L-serine</text>
        <dbReference type="Rhea" id="RHEA:64116"/>
        <dbReference type="ChEBI" id="CHEBI:15377"/>
        <dbReference type="ChEBI" id="CHEBI:32395"/>
        <dbReference type="ChEBI" id="CHEBI:33384"/>
        <dbReference type="ChEBI" id="CHEBI:149697"/>
    </reaction>
    <physiologicalReaction direction="left-to-right" evidence="25">
        <dbReference type="Rhea" id="RHEA:64117"/>
    </physiologicalReaction>
    <physiologicalReaction direction="right-to-left" evidence="25">
        <dbReference type="Rhea" id="RHEA:64118"/>
    </physiologicalReaction>
</comment>
<comment type="catalytic activity">
    <reaction evidence="18">
        <text>an N-acyl-L-amino acid + H2O = an L-alpha-amino acid + a carboxylate</text>
        <dbReference type="Rhea" id="RHEA:15565"/>
        <dbReference type="ChEBI" id="CHEBI:15377"/>
        <dbReference type="ChEBI" id="CHEBI:29067"/>
        <dbReference type="ChEBI" id="CHEBI:59869"/>
        <dbReference type="ChEBI" id="CHEBI:59874"/>
        <dbReference type="EC" id="3.5.1.14"/>
    </reaction>
    <physiologicalReaction direction="left-to-right" evidence="18">
        <dbReference type="Rhea" id="RHEA:15566"/>
    </physiologicalReaction>
    <physiologicalReaction direction="right-to-left" evidence="18">
        <dbReference type="Rhea" id="RHEA:15567"/>
    </physiologicalReaction>
</comment>
<comment type="function">
    <text evidence="8">Secreted enzyme that regulates the endogenous N-fatty acyl amino acid (NAAs) tissue and circulating levels by functioning as a bidirectional NAA synthase/hydrolase. It condenses free fatty acids and free amino acids to generate NAAs and bidirectionally catalyzes the reverse hydrolysis reaction. Some of these NAAs stimulate oxidative metabolism via mitochondrial uncoupling, increasing energy expenditure in a UPC1-independent manner. Thereby, this secreted protein may indirectly regulate whole body energy expenditure. PM20D1 circulates in tight association with both low- and high-density (LDL and HDL,respectively) lipoprotein particles.</text>
</comment>
<dbReference type="Pfam" id="PF01546">
    <property type="entry name" value="Peptidase_M20"/>
    <property type="match status" value="1"/>
</dbReference>
<dbReference type="Proteomes" id="UP000812440">
    <property type="component" value="Chromosome 2"/>
</dbReference>
<evidence type="ECO:0000256" key="1">
    <source>
        <dbReference type="ARBA" id="ARBA00004872"/>
    </source>
</evidence>
<evidence type="ECO:0000256" key="8">
    <source>
        <dbReference type="ARBA" id="ARBA00046147"/>
    </source>
</evidence>
<proteinExistence type="inferred from homology"/>
<evidence type="ECO:0000259" key="30">
    <source>
        <dbReference type="Pfam" id="PF07687"/>
    </source>
</evidence>
<evidence type="ECO:0000256" key="24">
    <source>
        <dbReference type="ARBA" id="ARBA00048879"/>
    </source>
</evidence>
<dbReference type="GO" id="GO:0005576">
    <property type="term" value="C:extracellular region"/>
    <property type="evidence" value="ECO:0007669"/>
    <property type="project" value="UniProtKB-ARBA"/>
</dbReference>
<name>A0A8T2K208_9PIPI</name>
<comment type="catalytic activity">
    <reaction evidence="23">
        <text>an N-acyl-aromatic L-alpha-amino acid + H2O = an aromatic L-alpha-amino acid + a carboxylate</text>
        <dbReference type="Rhea" id="RHEA:54184"/>
        <dbReference type="ChEBI" id="CHEBI:15377"/>
        <dbReference type="ChEBI" id="CHEBI:29067"/>
        <dbReference type="ChEBI" id="CHEBI:84824"/>
        <dbReference type="ChEBI" id="CHEBI:138093"/>
        <dbReference type="EC" id="3.5.1.114"/>
    </reaction>
    <physiologicalReaction direction="left-to-right" evidence="23">
        <dbReference type="Rhea" id="RHEA:54185"/>
    </physiologicalReaction>
    <physiologicalReaction direction="right-to-left" evidence="23">
        <dbReference type="Rhea" id="RHEA:54186"/>
    </physiologicalReaction>
</comment>
<evidence type="ECO:0000256" key="29">
    <source>
        <dbReference type="SAM" id="Phobius"/>
    </source>
</evidence>
<comment type="catalytic activity">
    <reaction evidence="19">
        <text>N-(9Z-octadecenoyl)-L-serine + H2O = L-serine + (9Z)-octadecenoate</text>
        <dbReference type="Rhea" id="RHEA:51352"/>
        <dbReference type="ChEBI" id="CHEBI:15377"/>
        <dbReference type="ChEBI" id="CHEBI:30823"/>
        <dbReference type="ChEBI" id="CHEBI:33384"/>
        <dbReference type="ChEBI" id="CHEBI:134031"/>
    </reaction>
    <physiologicalReaction direction="left-to-right" evidence="19">
        <dbReference type="Rhea" id="RHEA:51353"/>
    </physiologicalReaction>
</comment>
<evidence type="ECO:0000256" key="9">
    <source>
        <dbReference type="ARBA" id="ARBA00047450"/>
    </source>
</evidence>
<protein>
    <recommendedName>
        <fullName evidence="30">Peptidase M20 dimerisation domain-containing protein</fullName>
    </recommendedName>
</protein>
<comment type="catalytic activity">
    <reaction evidence="14">
        <text>N-hexadecanoyl-L-phenylalanine + H2O = hexadecanoate + L-phenylalanine</text>
        <dbReference type="Rhea" id="RHEA:64124"/>
        <dbReference type="ChEBI" id="CHEBI:7896"/>
        <dbReference type="ChEBI" id="CHEBI:15377"/>
        <dbReference type="ChEBI" id="CHEBI:58095"/>
        <dbReference type="ChEBI" id="CHEBI:149699"/>
    </reaction>
    <physiologicalReaction direction="left-to-right" evidence="14">
        <dbReference type="Rhea" id="RHEA:64125"/>
    </physiologicalReaction>
</comment>
<comment type="catalytic activity">
    <reaction evidence="21">
        <text>N-(9Z-octadecenoyl)-L-tryptophan + H2O = L-tryptophan + (9Z)-octadecenoate</text>
        <dbReference type="Rhea" id="RHEA:64176"/>
        <dbReference type="ChEBI" id="CHEBI:15377"/>
        <dbReference type="ChEBI" id="CHEBI:30823"/>
        <dbReference type="ChEBI" id="CHEBI:57912"/>
        <dbReference type="ChEBI" id="CHEBI:149733"/>
    </reaction>
    <physiologicalReaction direction="left-to-right" evidence="21">
        <dbReference type="Rhea" id="RHEA:64177"/>
    </physiologicalReaction>
</comment>
<gene>
    <name evidence="31" type="ORF">GDO86_003555</name>
</gene>
<dbReference type="InterPro" id="IPR047177">
    <property type="entry name" value="Pept_M20A"/>
</dbReference>
<dbReference type="Gene3D" id="3.40.630.10">
    <property type="entry name" value="Zn peptidases"/>
    <property type="match status" value="1"/>
</dbReference>
<dbReference type="FunFam" id="1.10.150.900:FF:000003">
    <property type="entry name" value="N-fatty-acyl-amino acid synthase/hydrolase PM20D1"/>
    <property type="match status" value="1"/>
</dbReference>
<dbReference type="OrthoDB" id="3064516at2759"/>
<keyword evidence="4 28" id="KW-0479">Metal-binding</keyword>
<dbReference type="EMBL" id="JAACNH010000002">
    <property type="protein sequence ID" value="KAG8451389.1"/>
    <property type="molecule type" value="Genomic_DNA"/>
</dbReference>
<dbReference type="SUPFAM" id="SSF55031">
    <property type="entry name" value="Bacterial exopeptidase dimerisation domain"/>
    <property type="match status" value="1"/>
</dbReference>
<comment type="catalytic activity">
    <reaction evidence="12">
        <text>N-(9Z-octadecenoyl)-L-tyrosine + H2O = L-tyrosine + (9Z)-octadecenoate</text>
        <dbReference type="Rhea" id="RHEA:64184"/>
        <dbReference type="ChEBI" id="CHEBI:15377"/>
        <dbReference type="ChEBI" id="CHEBI:30823"/>
        <dbReference type="ChEBI" id="CHEBI:58315"/>
        <dbReference type="ChEBI" id="CHEBI:149734"/>
    </reaction>
    <physiologicalReaction direction="left-to-right" evidence="12">
        <dbReference type="Rhea" id="RHEA:64185"/>
    </physiologicalReaction>
</comment>
<organism evidence="31 32">
    <name type="scientific">Hymenochirus boettgeri</name>
    <name type="common">Congo dwarf clawed frog</name>
    <dbReference type="NCBI Taxonomy" id="247094"/>
    <lineage>
        <taxon>Eukaryota</taxon>
        <taxon>Metazoa</taxon>
        <taxon>Chordata</taxon>
        <taxon>Craniata</taxon>
        <taxon>Vertebrata</taxon>
        <taxon>Euteleostomi</taxon>
        <taxon>Amphibia</taxon>
        <taxon>Batrachia</taxon>
        <taxon>Anura</taxon>
        <taxon>Pipoidea</taxon>
        <taxon>Pipidae</taxon>
        <taxon>Pipinae</taxon>
        <taxon>Hymenochirus</taxon>
    </lineage>
</organism>
<dbReference type="InterPro" id="IPR036264">
    <property type="entry name" value="Bact_exopeptidase_dim_dom"/>
</dbReference>
<comment type="catalytic activity">
    <reaction evidence="20">
        <text>N-(9Z-octadecenoyl)-L-glutamine + H2O = L-glutamine + (9Z)-octadecenoate</text>
        <dbReference type="Rhea" id="RHEA:51356"/>
        <dbReference type="ChEBI" id="CHEBI:15377"/>
        <dbReference type="ChEBI" id="CHEBI:30823"/>
        <dbReference type="ChEBI" id="CHEBI:58359"/>
        <dbReference type="ChEBI" id="CHEBI:134033"/>
    </reaction>
    <physiologicalReaction direction="left-to-right" evidence="20">
        <dbReference type="Rhea" id="RHEA:51357"/>
    </physiologicalReaction>
</comment>
<dbReference type="Pfam" id="PF07687">
    <property type="entry name" value="M20_dimer"/>
    <property type="match status" value="1"/>
</dbReference>
<evidence type="ECO:0000256" key="13">
    <source>
        <dbReference type="ARBA" id="ARBA00047874"/>
    </source>
</evidence>
<keyword evidence="29" id="KW-0812">Transmembrane</keyword>
<feature type="binding site" evidence="28">
    <location>
        <position position="163"/>
    </location>
    <ligand>
        <name>Zn(2+)</name>
        <dbReference type="ChEBI" id="CHEBI:29105"/>
        <label>2</label>
    </ligand>
</feature>
<dbReference type="SUPFAM" id="SSF53187">
    <property type="entry name" value="Zn-dependent exopeptidases"/>
    <property type="match status" value="1"/>
</dbReference>
<evidence type="ECO:0000256" key="10">
    <source>
        <dbReference type="ARBA" id="ARBA00047567"/>
    </source>
</evidence>
<keyword evidence="29" id="KW-0472">Membrane</keyword>
<evidence type="ECO:0000313" key="32">
    <source>
        <dbReference type="Proteomes" id="UP000812440"/>
    </source>
</evidence>
<keyword evidence="29" id="KW-1133">Transmembrane helix</keyword>
<comment type="catalytic activity">
    <reaction evidence="17">
        <text>N-(5Z,8Z,11Z,14Z)-eicosatetraenoyl-glycine + H2O = (5Z,8Z,11Z,14Z)-eicosatetraenoate + glycine</text>
        <dbReference type="Rhea" id="RHEA:64108"/>
        <dbReference type="ChEBI" id="CHEBI:15377"/>
        <dbReference type="ChEBI" id="CHEBI:32395"/>
        <dbReference type="ChEBI" id="CHEBI:57305"/>
        <dbReference type="ChEBI" id="CHEBI:59002"/>
    </reaction>
    <physiologicalReaction direction="left-to-right" evidence="17">
        <dbReference type="Rhea" id="RHEA:64109"/>
    </physiologicalReaction>
    <physiologicalReaction direction="right-to-left" evidence="17">
        <dbReference type="Rhea" id="RHEA:64110"/>
    </physiologicalReaction>
</comment>
<dbReference type="CDD" id="cd05674">
    <property type="entry name" value="M20_yscS"/>
    <property type="match status" value="1"/>
</dbReference>
<dbReference type="GO" id="GO:0046872">
    <property type="term" value="F:metal ion binding"/>
    <property type="evidence" value="ECO:0007669"/>
    <property type="project" value="UniProtKB-KW"/>
</dbReference>
<feature type="active site" evidence="27">
    <location>
        <position position="133"/>
    </location>
</feature>
<evidence type="ECO:0000256" key="14">
    <source>
        <dbReference type="ARBA" id="ARBA00047879"/>
    </source>
</evidence>
<keyword evidence="3" id="KW-0645">Protease</keyword>
<evidence type="ECO:0000256" key="4">
    <source>
        <dbReference type="ARBA" id="ARBA00022723"/>
    </source>
</evidence>
<keyword evidence="5" id="KW-0378">Hydrolase</keyword>
<dbReference type="AlphaFoldDB" id="A0A8T2K208"/>
<dbReference type="GO" id="GO:1990845">
    <property type="term" value="P:adaptive thermogenesis"/>
    <property type="evidence" value="ECO:0007669"/>
    <property type="project" value="UniProtKB-ARBA"/>
</dbReference>
<evidence type="ECO:0000256" key="19">
    <source>
        <dbReference type="ARBA" id="ARBA00048597"/>
    </source>
</evidence>
<evidence type="ECO:0000256" key="23">
    <source>
        <dbReference type="ARBA" id="ARBA00048840"/>
    </source>
</evidence>
<keyword evidence="6 28" id="KW-0862">Zinc</keyword>
<dbReference type="InterPro" id="IPR011650">
    <property type="entry name" value="Peptidase_M20_dimer"/>
</dbReference>
<dbReference type="GO" id="GO:0043605">
    <property type="term" value="P:amide catabolic process"/>
    <property type="evidence" value="ECO:0007669"/>
    <property type="project" value="TreeGrafter"/>
</dbReference>
<feature type="transmembrane region" description="Helical" evidence="29">
    <location>
        <begin position="6"/>
        <end position="26"/>
    </location>
</feature>
<dbReference type="GO" id="GO:0006629">
    <property type="term" value="P:lipid metabolic process"/>
    <property type="evidence" value="ECO:0007669"/>
    <property type="project" value="UniProtKB-ARBA"/>
</dbReference>
<evidence type="ECO:0000256" key="21">
    <source>
        <dbReference type="ARBA" id="ARBA00048822"/>
    </source>
</evidence>
<feature type="binding site" evidence="28">
    <location>
        <position position="163"/>
    </location>
    <ligand>
        <name>Zn(2+)</name>
        <dbReference type="ChEBI" id="CHEBI:29105"/>
        <label>1</label>
    </ligand>
</feature>
<evidence type="ECO:0000256" key="15">
    <source>
        <dbReference type="ARBA" id="ARBA00048145"/>
    </source>
</evidence>
<comment type="similarity">
    <text evidence="2">Belongs to the peptidase M20A family.</text>
</comment>
<dbReference type="GO" id="GO:0004046">
    <property type="term" value="F:aminoacylase activity"/>
    <property type="evidence" value="ECO:0007669"/>
    <property type="project" value="UniProtKB-EC"/>
</dbReference>
<evidence type="ECO:0000256" key="20">
    <source>
        <dbReference type="ARBA" id="ARBA00048729"/>
    </source>
</evidence>
<evidence type="ECO:0000256" key="18">
    <source>
        <dbReference type="ARBA" id="ARBA00048579"/>
    </source>
</evidence>
<dbReference type="GO" id="GO:0006520">
    <property type="term" value="P:amino acid metabolic process"/>
    <property type="evidence" value="ECO:0007669"/>
    <property type="project" value="UniProtKB-ARBA"/>
</dbReference>
<reference evidence="31" key="1">
    <citation type="thesis" date="2020" institute="ProQuest LLC" country="789 East Eisenhower Parkway, Ann Arbor, MI, USA">
        <title>Comparative Genomics and Chromosome Evolution.</title>
        <authorList>
            <person name="Mudd A.B."/>
        </authorList>
    </citation>
    <scope>NUCLEOTIDE SEQUENCE</scope>
    <source>
        <strain evidence="31">Female2</strain>
        <tissue evidence="31">Blood</tissue>
    </source>
</reference>
<comment type="catalytic activity">
    <reaction evidence="24">
        <text>L-phenylalanine + (9Z)-octadecenoate = N-(9Z-octadecenoyl)-L-phenylalanine + H2O</text>
        <dbReference type="Rhea" id="RHEA:51300"/>
        <dbReference type="ChEBI" id="CHEBI:15377"/>
        <dbReference type="ChEBI" id="CHEBI:30823"/>
        <dbReference type="ChEBI" id="CHEBI:58095"/>
        <dbReference type="ChEBI" id="CHEBI:134020"/>
    </reaction>
    <physiologicalReaction direction="left-to-right" evidence="24">
        <dbReference type="Rhea" id="RHEA:51301"/>
    </physiologicalReaction>
    <physiologicalReaction direction="right-to-left" evidence="24">
        <dbReference type="Rhea" id="RHEA:51302"/>
    </physiologicalReaction>
</comment>
<comment type="catalytic activity">
    <reaction evidence="10">
        <text>N-(4Z,7Z,10Z,13Z,16Z,19Z-docosahexaenoyl)-L-phenylalanine + H2O = (4Z,7Z,10Z,13Z,16Z,19Z)-docosahexaenoate + L-phenylalanine</text>
        <dbReference type="Rhea" id="RHEA:64132"/>
        <dbReference type="ChEBI" id="CHEBI:15377"/>
        <dbReference type="ChEBI" id="CHEBI:58095"/>
        <dbReference type="ChEBI" id="CHEBI:77016"/>
        <dbReference type="ChEBI" id="CHEBI:149701"/>
    </reaction>
    <physiologicalReaction direction="left-to-right" evidence="10">
        <dbReference type="Rhea" id="RHEA:64133"/>
    </physiologicalReaction>
</comment>
<dbReference type="Gene3D" id="3.30.70.360">
    <property type="match status" value="1"/>
</dbReference>
<comment type="catalytic activity">
    <reaction evidence="9">
        <text>(9Z)-octadecenoate + glycine = N-(9Z-octadecenoyl)glycine + H2O</text>
        <dbReference type="Rhea" id="RHEA:51316"/>
        <dbReference type="ChEBI" id="CHEBI:15377"/>
        <dbReference type="ChEBI" id="CHEBI:30823"/>
        <dbReference type="ChEBI" id="CHEBI:57305"/>
        <dbReference type="ChEBI" id="CHEBI:133992"/>
    </reaction>
    <physiologicalReaction direction="right-to-left" evidence="9">
        <dbReference type="Rhea" id="RHEA:51318"/>
    </physiologicalReaction>
</comment>
<comment type="cofactor">
    <cofactor evidence="28">
        <name>Zn(2+)</name>
        <dbReference type="ChEBI" id="CHEBI:29105"/>
    </cofactor>
    <text evidence="28">Binds 2 Zn(2+) ions per subunit.</text>
</comment>
<comment type="catalytic activity">
    <reaction evidence="11">
        <text>N-octadecanoyl-L-phenylalanine + H2O = octadecanoate + L-phenylalanine</text>
        <dbReference type="Rhea" id="RHEA:64128"/>
        <dbReference type="ChEBI" id="CHEBI:15377"/>
        <dbReference type="ChEBI" id="CHEBI:25629"/>
        <dbReference type="ChEBI" id="CHEBI:58095"/>
        <dbReference type="ChEBI" id="CHEBI:149700"/>
    </reaction>
    <physiologicalReaction direction="left-to-right" evidence="11">
        <dbReference type="Rhea" id="RHEA:64129"/>
    </physiologicalReaction>
</comment>
<feature type="binding site" evidence="28">
    <location>
        <position position="198"/>
    </location>
    <ligand>
        <name>Zn(2+)</name>
        <dbReference type="ChEBI" id="CHEBI:29105"/>
        <label>2</label>
    </ligand>
</feature>
<feature type="binding site" evidence="28">
    <location>
        <position position="470"/>
    </location>
    <ligand>
        <name>Zn(2+)</name>
        <dbReference type="ChEBI" id="CHEBI:29105"/>
        <label>2</label>
    </ligand>
</feature>
<evidence type="ECO:0000256" key="5">
    <source>
        <dbReference type="ARBA" id="ARBA00022801"/>
    </source>
</evidence>
<evidence type="ECO:0000256" key="25">
    <source>
        <dbReference type="ARBA" id="ARBA00049100"/>
    </source>
</evidence>
<comment type="catalytic activity">
    <reaction evidence="13">
        <text>(5Z,8Z,11Z,14Z)-eicosatetraenoate + L-phenylalanine = N-(5Z,8Z,11Z,14Z-eicosatetraenoyl)-L-phenylalanine + H2O</text>
        <dbReference type="Rhea" id="RHEA:51312"/>
        <dbReference type="ChEBI" id="CHEBI:15377"/>
        <dbReference type="ChEBI" id="CHEBI:32395"/>
        <dbReference type="ChEBI" id="CHEBI:58095"/>
        <dbReference type="ChEBI" id="CHEBI:134022"/>
    </reaction>
    <physiologicalReaction direction="left-to-right" evidence="13">
        <dbReference type="Rhea" id="RHEA:51313"/>
    </physiologicalReaction>
    <physiologicalReaction direction="right-to-left" evidence="13">
        <dbReference type="Rhea" id="RHEA:51314"/>
    </physiologicalReaction>
</comment>
<evidence type="ECO:0000256" key="11">
    <source>
        <dbReference type="ARBA" id="ARBA00047723"/>
    </source>
</evidence>
<comment type="catalytic activity">
    <reaction evidence="15">
        <text>N-(9Z-octadecenoyl)-L-methionine + H2O = (9Z)-octadecenoate + L-methionine</text>
        <dbReference type="Rhea" id="RHEA:64144"/>
        <dbReference type="ChEBI" id="CHEBI:15377"/>
        <dbReference type="ChEBI" id="CHEBI:30823"/>
        <dbReference type="ChEBI" id="CHEBI:57844"/>
        <dbReference type="ChEBI" id="CHEBI:149732"/>
    </reaction>
    <physiologicalReaction direction="left-to-right" evidence="15">
        <dbReference type="Rhea" id="RHEA:64145"/>
    </physiologicalReaction>
</comment>
<feature type="binding site" evidence="28">
    <location>
        <position position="225"/>
    </location>
    <ligand>
        <name>Zn(2+)</name>
        <dbReference type="ChEBI" id="CHEBI:29105"/>
        <label>1</label>
    </ligand>
</feature>
<comment type="catalytic activity">
    <reaction evidence="26">
        <text>N-(9Z-octadecenoyl)-L-lysine + H2O = L-lysine + (9Z)-octadecenoate</text>
        <dbReference type="Rhea" id="RHEA:64192"/>
        <dbReference type="ChEBI" id="CHEBI:15377"/>
        <dbReference type="ChEBI" id="CHEBI:30823"/>
        <dbReference type="ChEBI" id="CHEBI:32551"/>
        <dbReference type="ChEBI" id="CHEBI:149731"/>
    </reaction>
    <physiologicalReaction direction="left-to-right" evidence="26">
        <dbReference type="Rhea" id="RHEA:64193"/>
    </physiologicalReaction>
</comment>
<evidence type="ECO:0000256" key="26">
    <source>
        <dbReference type="ARBA" id="ARBA00049457"/>
    </source>
</evidence>
<evidence type="ECO:0000256" key="28">
    <source>
        <dbReference type="PIRSR" id="PIRSR036696-2"/>
    </source>
</evidence>
<dbReference type="FunFam" id="3.40.630.10:FF:000027">
    <property type="entry name" value="N-fatty-acyl-amino acid synthase/hydrolase PM20D1"/>
    <property type="match status" value="1"/>
</dbReference>
<feature type="domain" description="Peptidase M20 dimerisation" evidence="30">
    <location>
        <begin position="247"/>
        <end position="391"/>
    </location>
</feature>
<dbReference type="PIRSF" id="PIRSF036696">
    <property type="entry name" value="ACY-1"/>
    <property type="match status" value="1"/>
</dbReference>
<dbReference type="PANTHER" id="PTHR45962:SF1">
    <property type="entry name" value="N-FATTY-ACYL-AMINO ACID SYNTHASE_HYDROLASE PM20D1"/>
    <property type="match status" value="1"/>
</dbReference>
<comment type="caution">
    <text evidence="31">The sequence shown here is derived from an EMBL/GenBank/DDBJ whole genome shotgun (WGS) entry which is preliminary data.</text>
</comment>
<dbReference type="GO" id="GO:0008233">
    <property type="term" value="F:peptidase activity"/>
    <property type="evidence" value="ECO:0007669"/>
    <property type="project" value="UniProtKB-KW"/>
</dbReference>
<comment type="pathway">
    <text evidence="1">Lipid metabolism; fatty acid metabolism.</text>
</comment>